<dbReference type="InterPro" id="IPR005467">
    <property type="entry name" value="His_kinase_dom"/>
</dbReference>
<dbReference type="Gene3D" id="3.30.565.10">
    <property type="entry name" value="Histidine kinase-like ATPase, C-terminal domain"/>
    <property type="match status" value="1"/>
</dbReference>
<dbReference type="PANTHER" id="PTHR43719:SF28">
    <property type="entry name" value="PEROXIDE STRESS-ACTIVATED HISTIDINE KINASE MAK1-RELATED"/>
    <property type="match status" value="1"/>
</dbReference>
<keyword evidence="1 2" id="KW-0597">Phosphoprotein</keyword>
<dbReference type="GO" id="GO:0000155">
    <property type="term" value="F:phosphorelay sensor kinase activity"/>
    <property type="evidence" value="ECO:0007669"/>
    <property type="project" value="InterPro"/>
</dbReference>
<dbReference type="SMART" id="SM00448">
    <property type="entry name" value="REC"/>
    <property type="match status" value="1"/>
</dbReference>
<dbReference type="SMART" id="SM00387">
    <property type="entry name" value="HATPase_c"/>
    <property type="match status" value="1"/>
</dbReference>
<dbReference type="InterPro" id="IPR004358">
    <property type="entry name" value="Sig_transdc_His_kin-like_C"/>
</dbReference>
<reference evidence="6 7" key="1">
    <citation type="submission" date="2014-06" db="EMBL/GenBank/DDBJ databases">
        <authorList>
            <person name="Swart Estienne"/>
        </authorList>
    </citation>
    <scope>NUCLEOTIDE SEQUENCE [LARGE SCALE GENOMIC DNA]</scope>
    <source>
        <strain evidence="6 7">130c</strain>
    </source>
</reference>
<evidence type="ECO:0000256" key="3">
    <source>
        <dbReference type="SAM" id="MobiDB-lite"/>
    </source>
</evidence>
<organism evidence="6 7">
    <name type="scientific">Stylonychia lemnae</name>
    <name type="common">Ciliate</name>
    <dbReference type="NCBI Taxonomy" id="5949"/>
    <lineage>
        <taxon>Eukaryota</taxon>
        <taxon>Sar</taxon>
        <taxon>Alveolata</taxon>
        <taxon>Ciliophora</taxon>
        <taxon>Intramacronucleata</taxon>
        <taxon>Spirotrichea</taxon>
        <taxon>Stichotrichia</taxon>
        <taxon>Sporadotrichida</taxon>
        <taxon>Oxytrichidae</taxon>
        <taxon>Stylonychinae</taxon>
        <taxon>Stylonychia</taxon>
    </lineage>
</organism>
<sequence>MMMQLTLLCYYKKSAFNSTTNNQDANQREEPIDSNRDELSSVLSVSSEINNDQTEILKQKMAQTFSKQEFILGPKQKESGKKNPKTQKFLHIWQYIMNKQFQSEQIQDSEDDQHNSEGEFFKFKQIQQGQKTSKTLQVFSNLISNGQRYFVVATIRDMSLWIELQKQKNLTLAKTQAFAQAAHEFRNPLGAIINSLDLLHDSVDFKTGHSFYETAKNCSNLLLYLINDVLDYSQLESSKLMLNIEATNLRQIVQECINVLKFRADIKGLQLNSQFSFDFPQVIYSDENRVRQILINLISNAIKYTNKGFVQVQCSINSIQDSIFIAVEDSGVGIEEQYRGQLFEAYTKTKKNRSMNKLGCGLGLTISKKFAQALHGDLTLESEVNVGSKFILTLPHRKSLLKQRSNISFEQKERILIFPRSSRIQLLNGPKYKTIDQRITFSNFEQRQNFSFIKQNIDQPQIMSLNSYRQQSSEDDSFVYSHNHEIEMNIEIYNKMGNKNGNLQNKDNVQMSILQESQILLIDEEEEEPCYINRSLGYNSPLNDSIKQKQKQKSIFKEPLQLTGCQCSQILIVDDDPFNIIVHAGILSQLGIKQVSKAFNGQDGLEKIIENFSQLRDYQDIESNGFICLNHQPFKLLLFDNQMPIMTGFELGKEIRERYSDVIQKYEIKIVMISGDFDVNHNQLYKDIFDYILQKPISQQMFKTLLNQIQN</sequence>
<evidence type="ECO:0000259" key="5">
    <source>
        <dbReference type="PROSITE" id="PS50110"/>
    </source>
</evidence>
<dbReference type="SUPFAM" id="SSF55874">
    <property type="entry name" value="ATPase domain of HSP90 chaperone/DNA topoisomerase II/histidine kinase"/>
    <property type="match status" value="1"/>
</dbReference>
<keyword evidence="7" id="KW-1185">Reference proteome</keyword>
<dbReference type="SUPFAM" id="SSF47384">
    <property type="entry name" value="Homodimeric domain of signal transducing histidine kinase"/>
    <property type="match status" value="1"/>
</dbReference>
<feature type="domain" description="Histidine kinase" evidence="4">
    <location>
        <begin position="180"/>
        <end position="398"/>
    </location>
</feature>
<feature type="compositionally biased region" description="Basic and acidic residues" evidence="3">
    <location>
        <begin position="26"/>
        <end position="38"/>
    </location>
</feature>
<evidence type="ECO:0000256" key="1">
    <source>
        <dbReference type="ARBA" id="ARBA00022553"/>
    </source>
</evidence>
<dbReference type="EMBL" id="CCKQ01016076">
    <property type="protein sequence ID" value="CDW87942.1"/>
    <property type="molecule type" value="Genomic_DNA"/>
</dbReference>
<dbReference type="InterPro" id="IPR036097">
    <property type="entry name" value="HisK_dim/P_sf"/>
</dbReference>
<dbReference type="InterPro" id="IPR011006">
    <property type="entry name" value="CheY-like_superfamily"/>
</dbReference>
<gene>
    <name evidence="6" type="primary">Contig14524.g15474</name>
    <name evidence="6" type="ORF">STYLEM_17057</name>
</gene>
<dbReference type="InParanoid" id="A0A078B424"/>
<proteinExistence type="predicted"/>
<keyword evidence="6" id="KW-0808">Transferase</keyword>
<dbReference type="Gene3D" id="1.10.287.130">
    <property type="match status" value="1"/>
</dbReference>
<accession>A0A078B424</accession>
<dbReference type="OrthoDB" id="10266508at2759"/>
<dbReference type="InterPro" id="IPR003661">
    <property type="entry name" value="HisK_dim/P_dom"/>
</dbReference>
<feature type="modified residue" description="4-aspartylphosphate" evidence="2">
    <location>
        <position position="640"/>
    </location>
</feature>
<dbReference type="PROSITE" id="PS50109">
    <property type="entry name" value="HIS_KIN"/>
    <property type="match status" value="1"/>
</dbReference>
<dbReference type="SUPFAM" id="SSF52172">
    <property type="entry name" value="CheY-like"/>
    <property type="match status" value="1"/>
</dbReference>
<protein>
    <submittedName>
        <fullName evidence="6">Multi-sensor hybrid histidine kinase</fullName>
    </submittedName>
</protein>
<evidence type="ECO:0000313" key="6">
    <source>
        <dbReference type="EMBL" id="CDW87942.1"/>
    </source>
</evidence>
<dbReference type="CDD" id="cd17546">
    <property type="entry name" value="REC_hyHK_CKI1_RcsC-like"/>
    <property type="match status" value="1"/>
</dbReference>
<evidence type="ECO:0000256" key="2">
    <source>
        <dbReference type="PROSITE-ProRule" id="PRU00169"/>
    </source>
</evidence>
<feature type="domain" description="Response regulatory" evidence="5">
    <location>
        <begin position="569"/>
        <end position="710"/>
    </location>
</feature>
<dbReference type="Pfam" id="PF00072">
    <property type="entry name" value="Response_reg"/>
    <property type="match status" value="1"/>
</dbReference>
<dbReference type="CDD" id="cd00082">
    <property type="entry name" value="HisKA"/>
    <property type="match status" value="1"/>
</dbReference>
<dbReference type="AlphaFoldDB" id="A0A078B424"/>
<keyword evidence="6" id="KW-0418">Kinase</keyword>
<dbReference type="Gene3D" id="3.40.50.2300">
    <property type="match status" value="1"/>
</dbReference>
<dbReference type="Proteomes" id="UP000039865">
    <property type="component" value="Unassembled WGS sequence"/>
</dbReference>
<name>A0A078B424_STYLE</name>
<dbReference type="InterPro" id="IPR036890">
    <property type="entry name" value="HATPase_C_sf"/>
</dbReference>
<dbReference type="InterPro" id="IPR001789">
    <property type="entry name" value="Sig_transdc_resp-reg_receiver"/>
</dbReference>
<dbReference type="PRINTS" id="PR00344">
    <property type="entry name" value="BCTRLSENSOR"/>
</dbReference>
<dbReference type="Pfam" id="PF00512">
    <property type="entry name" value="HisKA"/>
    <property type="match status" value="1"/>
</dbReference>
<dbReference type="SMART" id="SM00388">
    <property type="entry name" value="HisKA"/>
    <property type="match status" value="1"/>
</dbReference>
<dbReference type="InterPro" id="IPR003594">
    <property type="entry name" value="HATPase_dom"/>
</dbReference>
<evidence type="ECO:0000259" key="4">
    <source>
        <dbReference type="PROSITE" id="PS50109"/>
    </source>
</evidence>
<dbReference type="Pfam" id="PF02518">
    <property type="entry name" value="HATPase_c"/>
    <property type="match status" value="1"/>
</dbReference>
<dbReference type="PANTHER" id="PTHR43719">
    <property type="entry name" value="TWO-COMPONENT HISTIDINE KINASE"/>
    <property type="match status" value="1"/>
</dbReference>
<dbReference type="InterPro" id="IPR050956">
    <property type="entry name" value="2C_system_His_kinase"/>
</dbReference>
<feature type="region of interest" description="Disordered" evidence="3">
    <location>
        <begin position="19"/>
        <end position="38"/>
    </location>
</feature>
<dbReference type="PROSITE" id="PS50110">
    <property type="entry name" value="RESPONSE_REGULATORY"/>
    <property type="match status" value="1"/>
</dbReference>
<evidence type="ECO:0000313" key="7">
    <source>
        <dbReference type="Proteomes" id="UP000039865"/>
    </source>
</evidence>